<dbReference type="InterPro" id="IPR000626">
    <property type="entry name" value="Ubiquitin-like_dom"/>
</dbReference>
<dbReference type="InterPro" id="IPR029071">
    <property type="entry name" value="Ubiquitin-like_domsf"/>
</dbReference>
<protein>
    <recommendedName>
        <fullName evidence="2">Ubiquitin-like domain-containing protein</fullName>
    </recommendedName>
</protein>
<gene>
    <name evidence="3" type="ORF">G5714_023793</name>
</gene>
<dbReference type="Proteomes" id="UP000579812">
    <property type="component" value="Unassembled WGS sequence"/>
</dbReference>
<keyword evidence="4" id="KW-1185">Reference proteome</keyword>
<feature type="region of interest" description="Disordered" evidence="1">
    <location>
        <begin position="54"/>
        <end position="88"/>
    </location>
</feature>
<dbReference type="PROSITE" id="PS50053">
    <property type="entry name" value="UBIQUITIN_2"/>
    <property type="match status" value="1"/>
</dbReference>
<dbReference type="EMBL" id="JAAMOB010000025">
    <property type="protein sequence ID" value="KAF4094715.1"/>
    <property type="molecule type" value="Genomic_DNA"/>
</dbReference>
<evidence type="ECO:0000313" key="3">
    <source>
        <dbReference type="EMBL" id="KAF4094715.1"/>
    </source>
</evidence>
<name>A0A7J6BKH7_9TELE</name>
<sequence>MTLKEFIRRFCPEEEDLDRYRYTFAGRQLEGDRTLGYYGINYCSTIQMTVRVRGGGPLPPEDEGEGMSRTESMEILADMQQTEPEPNR</sequence>
<dbReference type="AlphaFoldDB" id="A0A7J6BKH7"/>
<proteinExistence type="predicted"/>
<accession>A0A7J6BKH7</accession>
<evidence type="ECO:0000259" key="2">
    <source>
        <dbReference type="PROSITE" id="PS50053"/>
    </source>
</evidence>
<dbReference type="Gene3D" id="3.10.20.90">
    <property type="entry name" value="Phosphatidylinositol 3-kinase Catalytic Subunit, Chain A, domain 1"/>
    <property type="match status" value="1"/>
</dbReference>
<comment type="caution">
    <text evidence="3">The sequence shown here is derived from an EMBL/GenBank/DDBJ whole genome shotgun (WGS) entry which is preliminary data.</text>
</comment>
<evidence type="ECO:0000256" key="1">
    <source>
        <dbReference type="SAM" id="MobiDB-lite"/>
    </source>
</evidence>
<reference evidence="3 4" key="1">
    <citation type="submission" date="2020-04" db="EMBL/GenBank/DDBJ databases">
        <title>Chromosome-level genome assembly of a cyprinid fish Onychostoma macrolepis by integration of Nanopore Sequencing, Bionano and Hi-C technology.</title>
        <authorList>
            <person name="Wang D."/>
        </authorList>
    </citation>
    <scope>NUCLEOTIDE SEQUENCE [LARGE SCALE GENOMIC DNA]</scope>
    <source>
        <strain evidence="3">SWU-2019</strain>
        <tissue evidence="3">Muscle</tissue>
    </source>
</reference>
<feature type="compositionally biased region" description="Polar residues" evidence="1">
    <location>
        <begin position="79"/>
        <end position="88"/>
    </location>
</feature>
<dbReference type="SUPFAM" id="SSF54236">
    <property type="entry name" value="Ubiquitin-like"/>
    <property type="match status" value="1"/>
</dbReference>
<organism evidence="3 4">
    <name type="scientific">Onychostoma macrolepis</name>
    <dbReference type="NCBI Taxonomy" id="369639"/>
    <lineage>
        <taxon>Eukaryota</taxon>
        <taxon>Metazoa</taxon>
        <taxon>Chordata</taxon>
        <taxon>Craniata</taxon>
        <taxon>Vertebrata</taxon>
        <taxon>Euteleostomi</taxon>
        <taxon>Actinopterygii</taxon>
        <taxon>Neopterygii</taxon>
        <taxon>Teleostei</taxon>
        <taxon>Ostariophysi</taxon>
        <taxon>Cypriniformes</taxon>
        <taxon>Cyprinidae</taxon>
        <taxon>Acrossocheilinae</taxon>
        <taxon>Onychostoma</taxon>
    </lineage>
</organism>
<feature type="domain" description="Ubiquitin-like" evidence="2">
    <location>
        <begin position="1"/>
        <end position="55"/>
    </location>
</feature>
<evidence type="ECO:0000313" key="4">
    <source>
        <dbReference type="Proteomes" id="UP000579812"/>
    </source>
</evidence>